<evidence type="ECO:0000313" key="3">
    <source>
        <dbReference type="Proteomes" id="UP000297861"/>
    </source>
</evidence>
<accession>A0A4Y8KZ90</accession>
<dbReference type="NCBIfam" id="TIGR01643">
    <property type="entry name" value="YD_repeat_2x"/>
    <property type="match status" value="1"/>
</dbReference>
<keyword evidence="1" id="KW-0732">Signal</keyword>
<dbReference type="Proteomes" id="UP000297861">
    <property type="component" value="Unassembled WGS sequence"/>
</dbReference>
<dbReference type="STRING" id="1121485.GCA_000426485_02038"/>
<proteinExistence type="predicted"/>
<name>A0A4Y8KZ90_9BACT</name>
<protein>
    <recommendedName>
        <fullName evidence="4">RHS repeat protein</fullName>
    </recommendedName>
</protein>
<dbReference type="AlphaFoldDB" id="A0A4Y8KZ90"/>
<evidence type="ECO:0008006" key="4">
    <source>
        <dbReference type="Google" id="ProtNLM"/>
    </source>
</evidence>
<dbReference type="Pfam" id="PF05593">
    <property type="entry name" value="RHS_repeat"/>
    <property type="match status" value="1"/>
</dbReference>
<dbReference type="Gene3D" id="2.180.10.10">
    <property type="entry name" value="RHS repeat-associated core"/>
    <property type="match status" value="1"/>
</dbReference>
<feature type="chain" id="PRO_5021211976" description="RHS repeat protein" evidence="1">
    <location>
        <begin position="26"/>
        <end position="1119"/>
    </location>
</feature>
<dbReference type="InterPro" id="IPR031325">
    <property type="entry name" value="RHS_repeat"/>
</dbReference>
<evidence type="ECO:0000313" key="2">
    <source>
        <dbReference type="EMBL" id="TFD95037.1"/>
    </source>
</evidence>
<dbReference type="InterPro" id="IPR006530">
    <property type="entry name" value="YD"/>
</dbReference>
<sequence length="1119" mass="126812">MTKRISKNTLSIMFLLCLITLYSHADNGVTPNLNIIPTSPNAAALGAYGVVPVDLHTGTISVSVPIYDINLDGEVIPISLSYRTTGVKVAQEASSVGLGWTLNAGGCIVRNIKGLDDFGGGGFYDHPGEFFPPGNDPSDDDFSGLIWREKLFDPTAIGFRSYYLGEMDPEPDSYFYNFCNKSGEMLMSADQKFYFQNHNEFLFVKKASEYEWILYDSKGYEYTFSQIERSKAYFRTDLNVYINPETIPKSSLFYTDGSRYVMTAWYLSKIKSPKNNIVEFKYETEEIETPISFAEEVFSSIYSDPDLPKDLGSSFSYYSYSYSKIEQPRISQILFDKGSINFSSSARLDIIGANKIDKIQLKDNSGNLVKEINLAYSYLGVTGKPLTCKMLLNEVSEQSGDQQKKYILNYNLGATGKIPSKQSIATDWWGYYNKSTEPNLNTGFKTIAGITNTYTSSNNNYLSGRDKSSLLETTLIGTLSSITYPTGGRSEFIYELNNFLSTPGLDGLSLEKKDTVLFILDTGLKYGGQATINSEQFTIEKGVQNKKYYWYLQGPPPLDNNPYENWIFNVSINLQKLEDTKWKSARIFTKQFTYMQLSNGEVFDEINAVESDGTYRLVLSYDMNIDDEIRNNSYFSFSMTYSSPFVYEKDKDKEIQGNGIRIKSIKNILPNGTVNLTEYGYVDESGKSSGIIKANPMHYGLAHLTTSINSMTGDGSPTYRKIKEAYYFTGQTSPLYSVSKNYVGYSIVKEDKEKNGYTIQKFHNTSESPQINLYTKYVPGVPSVYDILDGTLIEKQIRDCNNQLKERSLYTYTLGKHQFVTKGLRMYNFPMKSLIESETNTLLPNIFFYPREFEKYNLTQEINIKYFDKDSISVIKEYKYDPAYFINNSTKITDSKKSVTESILKYPFDFTDALSLKMKNNYILNQPIESIDLKDNVIIGGGKISYIDTLGLLLPNKYYKLVAENNLNLNNYSNKFSLENTFGNYTNNGQIGRIIGKDGLISIYLWSYDGQYPIAEIKNATYSEVETAVKTLFGVINIDALSKLAIPNETKLKDGDLQKTLPKALITTYTYKPLVGMTSMTDPRGTTTTYEYDSFGRLSKVKDANGKLINTYDYHYQNQ</sequence>
<comment type="caution">
    <text evidence="2">The sequence shown here is derived from an EMBL/GenBank/DDBJ whole genome shotgun (WGS) entry which is preliminary data.</text>
</comment>
<organism evidence="2 3">
    <name type="scientific">Dysgonomonas capnocytophagoides</name>
    <dbReference type="NCBI Taxonomy" id="45254"/>
    <lineage>
        <taxon>Bacteria</taxon>
        <taxon>Pseudomonadati</taxon>
        <taxon>Bacteroidota</taxon>
        <taxon>Bacteroidia</taxon>
        <taxon>Bacteroidales</taxon>
        <taxon>Dysgonomonadaceae</taxon>
        <taxon>Dysgonomonas</taxon>
    </lineage>
</organism>
<feature type="signal peptide" evidence="1">
    <location>
        <begin position="1"/>
        <end position="25"/>
    </location>
</feature>
<dbReference type="RefSeq" id="WP_134436986.1">
    <property type="nucleotide sequence ID" value="NZ_SOML01000009.1"/>
</dbReference>
<dbReference type="OrthoDB" id="9814627at2"/>
<reference evidence="2 3" key="1">
    <citation type="submission" date="2019-03" db="EMBL/GenBank/DDBJ databases">
        <title>San Antonio Military Medical Center submission to MRSN (WRAIR), pending publication.</title>
        <authorList>
            <person name="Blyth D.M."/>
            <person name="Mccarthy S.L."/>
            <person name="Schall S.E."/>
            <person name="Stam J.A."/>
            <person name="Ong A.C."/>
            <person name="Mcgann P.T."/>
        </authorList>
    </citation>
    <scope>NUCLEOTIDE SEQUENCE [LARGE SCALE GENOMIC DNA]</scope>
    <source>
        <strain evidence="2 3">MRSN571793</strain>
    </source>
</reference>
<gene>
    <name evidence="2" type="ORF">E2605_14560</name>
</gene>
<dbReference type="EMBL" id="SOML01000009">
    <property type="protein sequence ID" value="TFD95037.1"/>
    <property type="molecule type" value="Genomic_DNA"/>
</dbReference>
<evidence type="ECO:0000256" key="1">
    <source>
        <dbReference type="SAM" id="SignalP"/>
    </source>
</evidence>
<keyword evidence="3" id="KW-1185">Reference proteome</keyword>